<organism evidence="1 2">
    <name type="scientific">Vreelandella olivaria</name>
    <dbReference type="NCBI Taxonomy" id="390919"/>
    <lineage>
        <taxon>Bacteria</taxon>
        <taxon>Pseudomonadati</taxon>
        <taxon>Pseudomonadota</taxon>
        <taxon>Gammaproteobacteria</taxon>
        <taxon>Oceanospirillales</taxon>
        <taxon>Halomonadaceae</taxon>
        <taxon>Vreelandella</taxon>
    </lineage>
</organism>
<evidence type="ECO:0008006" key="3">
    <source>
        <dbReference type="Google" id="ProtNLM"/>
    </source>
</evidence>
<dbReference type="PANTHER" id="PTHR39639">
    <property type="entry name" value="CHROMOSOME 16, WHOLE GENOME SHOTGUN SEQUENCE"/>
    <property type="match status" value="1"/>
</dbReference>
<name>A0ABN5WNQ9_9GAMM</name>
<accession>A0ABN5WNQ9</accession>
<proteinExistence type="predicted"/>
<reference evidence="2" key="1">
    <citation type="journal article" date="2019" name="Microbiol. Resour. Announc.">
        <title>Complete Genome Sequence of Halomonas olivaria, a Moderately Halophilic Bacterium Isolated from Olive Processing Effluents, Obtained by Nanopore Sequencing.</title>
        <authorList>
            <person name="Nagata S."/>
            <person name="Ii K.M."/>
            <person name="Tsukimi T."/>
            <person name="Miura M.C."/>
            <person name="Galipon J."/>
            <person name="Arakawa K."/>
        </authorList>
    </citation>
    <scope>NUCLEOTIDE SEQUENCE [LARGE SCALE GENOMIC DNA]</scope>
    <source>
        <strain evidence="2">TYRC17</strain>
    </source>
</reference>
<evidence type="ECO:0000313" key="2">
    <source>
        <dbReference type="Proteomes" id="UP000289555"/>
    </source>
</evidence>
<dbReference type="PANTHER" id="PTHR39639:SF1">
    <property type="entry name" value="DUF262 DOMAIN-CONTAINING PROTEIN"/>
    <property type="match status" value="1"/>
</dbReference>
<keyword evidence="2" id="KW-1185">Reference proteome</keyword>
<dbReference type="Proteomes" id="UP000289555">
    <property type="component" value="Chromosome"/>
</dbReference>
<dbReference type="EMBL" id="AP019416">
    <property type="protein sequence ID" value="BBI48593.1"/>
    <property type="molecule type" value="Genomic_DNA"/>
</dbReference>
<sequence length="348" mass="39663">MRGWHIPPIHVIKVPNSEKQEVLDGQQRLAAIRDFLEGEFSINGNLDPVEPYIMELDGLSWADLPKNISGKIEDFTIRLLTISDYKPGEPGELFYRLNQPTNLTSAEQRNAYFGEARQQVKDLSEVMIELGYSRETLGFSNSRMAYDDVISKFLLTLELGTLKRKITANTVTSRYRDSDGFSSNYIVEAEDVLLTFYNCLIYTDRSVKLNKASTLSWLIFICSYRRLFKSEEALKKFFLTFEVIRKEINSSVDISCLPKGINKGLVNKVIAIYQDRSGSRVADTSSVVLRDMCLWLLFVSYFPEVKDQNSKTLAVYDSMHYLATIAPSSITEKSLEEIADSLSWGQKL</sequence>
<protein>
    <recommendedName>
        <fullName evidence="3">DUF262 domain-containing protein</fullName>
    </recommendedName>
</protein>
<evidence type="ECO:0000313" key="1">
    <source>
        <dbReference type="EMBL" id="BBI48593.1"/>
    </source>
</evidence>
<gene>
    <name evidence="1" type="ORF">HORIV_10140</name>
</gene>